<dbReference type="RefSeq" id="WP_149564974.1">
    <property type="nucleotide sequence ID" value="NZ_AP018930.1"/>
</dbReference>
<keyword evidence="2" id="KW-0540">Nuclease</keyword>
<dbReference type="PIRSF" id="PIRSF009226">
    <property type="entry name" value="UCP009226"/>
    <property type="match status" value="1"/>
</dbReference>
<sequence length="287" mass="32713">MFFTLSDVMLLSRRTRSTPRSISEELRGWNWSEPPVYPPSTMTLGVSDLTNGLCPTGRFAFLKYTGKKVEVKPLPGASVHEVYAKGIETVKRLIYEEDLNGARLRTLMEDEFYSLKVEDLTLAKAIWDRIVNTYSAELDKAKGRSPYFSRDSLASMVVPFSVEFPLDGTLVGLHNGVRADAFIPHVPMIAEMKTGKPRRQHELALTGYALAYESMFEYPMDFGYLCYVQVKEGRVFDSCRLVQVGDYLRDEFLQMRDKVMESIENGVEPEKPKRCDQDCPFLKVCNP</sequence>
<proteinExistence type="predicted"/>
<protein>
    <submittedName>
        <fullName evidence="2">CRISPR-associated exonuclease Csa1</fullName>
    </submittedName>
</protein>
<evidence type="ECO:0000256" key="1">
    <source>
        <dbReference type="ARBA" id="ARBA00001936"/>
    </source>
</evidence>
<dbReference type="Pfam" id="PF06023">
    <property type="entry name" value="Csa1"/>
    <property type="match status" value="1"/>
</dbReference>
<gene>
    <name evidence="2" type="ORF">IC007_2307</name>
</gene>
<dbReference type="GO" id="GO:0004527">
    <property type="term" value="F:exonuclease activity"/>
    <property type="evidence" value="ECO:0007669"/>
    <property type="project" value="UniProtKB-KW"/>
</dbReference>
<organism evidence="2 3">
    <name type="scientific">Sulfuracidifex tepidarius</name>
    <dbReference type="NCBI Taxonomy" id="1294262"/>
    <lineage>
        <taxon>Archaea</taxon>
        <taxon>Thermoproteota</taxon>
        <taxon>Thermoprotei</taxon>
        <taxon>Sulfolobales</taxon>
        <taxon>Sulfolobaceae</taxon>
        <taxon>Sulfuracidifex</taxon>
    </lineage>
</organism>
<dbReference type="InterPro" id="IPR011604">
    <property type="entry name" value="PDDEXK-like_dom_sf"/>
</dbReference>
<name>A0A510E5E3_9CREN</name>
<keyword evidence="2" id="KW-0269">Exonuclease</keyword>
<reference evidence="3" key="1">
    <citation type="submission" date="2018-09" db="EMBL/GenBank/DDBJ databases">
        <title>Complete Genome Sequencing of Sulfolobus sp. JCM 16834.</title>
        <authorList>
            <person name="Kato S."/>
            <person name="Itoh T."/>
            <person name="Ohkuma M."/>
        </authorList>
    </citation>
    <scope>NUCLEOTIDE SEQUENCE [LARGE SCALE GENOMIC DNA]</scope>
    <source>
        <strain evidence="3">IC-007</strain>
    </source>
</reference>
<accession>A0A510E5E3</accession>
<evidence type="ECO:0000313" key="2">
    <source>
        <dbReference type="EMBL" id="BBG27753.1"/>
    </source>
</evidence>
<evidence type="ECO:0000313" key="3">
    <source>
        <dbReference type="Proteomes" id="UP000325030"/>
    </source>
</evidence>
<keyword evidence="2" id="KW-0378">Hydrolase</keyword>
<dbReference type="Proteomes" id="UP000325030">
    <property type="component" value="Chromosome"/>
</dbReference>
<dbReference type="AlphaFoldDB" id="A0A510E5E3"/>
<dbReference type="GeneID" id="41718616"/>
<dbReference type="Gene3D" id="3.90.320.10">
    <property type="match status" value="1"/>
</dbReference>
<comment type="cofactor">
    <cofactor evidence="1">
        <name>Mn(2+)</name>
        <dbReference type="ChEBI" id="CHEBI:29035"/>
    </cofactor>
</comment>
<dbReference type="NCBIfam" id="TIGR01896">
    <property type="entry name" value="cas_AF1879"/>
    <property type="match status" value="1"/>
</dbReference>
<dbReference type="EMBL" id="AP018930">
    <property type="protein sequence ID" value="BBG27753.1"/>
    <property type="molecule type" value="Genomic_DNA"/>
</dbReference>
<dbReference type="InterPro" id="IPR009260">
    <property type="entry name" value="CRISPR-ass_Csa1"/>
</dbReference>